<dbReference type="PANTHER" id="PTHR43345:SF2">
    <property type="entry name" value="3-ISOPROPYLMALATE DEHYDRATASE SMALL SUBUNIT 1"/>
    <property type="match status" value="1"/>
</dbReference>
<dbReference type="Gene3D" id="3.20.19.10">
    <property type="entry name" value="Aconitase, domain 4"/>
    <property type="match status" value="1"/>
</dbReference>
<proteinExistence type="inferred from homology"/>
<feature type="domain" description="Aconitase A/isopropylmalate dehydratase small subunit swivel" evidence="6">
    <location>
        <begin position="32"/>
        <end position="105"/>
    </location>
</feature>
<evidence type="ECO:0000256" key="5">
    <source>
        <dbReference type="ARBA" id="ARBA00033368"/>
    </source>
</evidence>
<evidence type="ECO:0000313" key="8">
    <source>
        <dbReference type="Proteomes" id="UP001500305"/>
    </source>
</evidence>
<keyword evidence="3" id="KW-0456">Lyase</keyword>
<evidence type="ECO:0000259" key="6">
    <source>
        <dbReference type="Pfam" id="PF00694"/>
    </source>
</evidence>
<dbReference type="PANTHER" id="PTHR43345">
    <property type="entry name" value="3-ISOPROPYLMALATE DEHYDRATASE SMALL SUBUNIT 2-RELATED-RELATED"/>
    <property type="match status" value="1"/>
</dbReference>
<comment type="similarity">
    <text evidence="1">Belongs to the LeuD family. LeuD type 2 subfamily.</text>
</comment>
<dbReference type="NCBIfam" id="TIGR02087">
    <property type="entry name" value="LEUD_arch"/>
    <property type="match status" value="1"/>
</dbReference>
<evidence type="ECO:0000256" key="4">
    <source>
        <dbReference type="ARBA" id="ARBA00031631"/>
    </source>
</evidence>
<keyword evidence="8" id="KW-1185">Reference proteome</keyword>
<dbReference type="RefSeq" id="WP_344638958.1">
    <property type="nucleotide sequence ID" value="NZ_BAAATR010000026.1"/>
</dbReference>
<dbReference type="SUPFAM" id="SSF52016">
    <property type="entry name" value="LeuD/IlvD-like"/>
    <property type="match status" value="1"/>
</dbReference>
<dbReference type="InterPro" id="IPR015928">
    <property type="entry name" value="Aconitase/3IPM_dehydase_swvl"/>
</dbReference>
<accession>A0ABN3EKG8</accession>
<protein>
    <recommendedName>
        <fullName evidence="2">3-isopropylmalate dehydratase small subunit</fullName>
    </recommendedName>
    <alternativeName>
        <fullName evidence="4">Alpha-IPM isomerase</fullName>
    </alternativeName>
    <alternativeName>
        <fullName evidence="5">Isopropylmalate isomerase</fullName>
    </alternativeName>
</protein>
<sequence>MSSTTVVSGRVWVFGDGLNTDAMYPAFAMRMDVPEAAKHVFYDVRPGWTEHVTHGDIVVAGTNFGLGSSRPVASLFRHLGVAALIAEEFNSLFLRNAVNAGLPALTAPGITGHFHDGDTGSFDIATGVWRNDTTGAAGQAKPLPPLVLEILESGGVLPRLAEQGYLPPELADLLRSGIIPADAGSGDA</sequence>
<dbReference type="InterPro" id="IPR011827">
    <property type="entry name" value="LeuD_type2/HacB/DmdB"/>
</dbReference>
<dbReference type="EMBL" id="BAAATR010000026">
    <property type="protein sequence ID" value="GAA2261579.1"/>
    <property type="molecule type" value="Genomic_DNA"/>
</dbReference>
<organism evidence="7 8">
    <name type="scientific">Kitasatospora cystarginea</name>
    <dbReference type="NCBI Taxonomy" id="58350"/>
    <lineage>
        <taxon>Bacteria</taxon>
        <taxon>Bacillati</taxon>
        <taxon>Actinomycetota</taxon>
        <taxon>Actinomycetes</taxon>
        <taxon>Kitasatosporales</taxon>
        <taxon>Streptomycetaceae</taxon>
        <taxon>Kitasatospora</taxon>
    </lineage>
</organism>
<evidence type="ECO:0000256" key="3">
    <source>
        <dbReference type="ARBA" id="ARBA00023239"/>
    </source>
</evidence>
<dbReference type="Pfam" id="PF00694">
    <property type="entry name" value="Aconitase_C"/>
    <property type="match status" value="1"/>
</dbReference>
<evidence type="ECO:0000256" key="1">
    <source>
        <dbReference type="ARBA" id="ARBA00009869"/>
    </source>
</evidence>
<evidence type="ECO:0000256" key="2">
    <source>
        <dbReference type="ARBA" id="ARBA00017233"/>
    </source>
</evidence>
<name>A0ABN3EKG8_9ACTN</name>
<reference evidence="7 8" key="1">
    <citation type="journal article" date="2019" name="Int. J. Syst. Evol. Microbiol.">
        <title>The Global Catalogue of Microorganisms (GCM) 10K type strain sequencing project: providing services to taxonomists for standard genome sequencing and annotation.</title>
        <authorList>
            <consortium name="The Broad Institute Genomics Platform"/>
            <consortium name="The Broad Institute Genome Sequencing Center for Infectious Disease"/>
            <person name="Wu L."/>
            <person name="Ma J."/>
        </authorList>
    </citation>
    <scope>NUCLEOTIDE SEQUENCE [LARGE SCALE GENOMIC DNA]</scope>
    <source>
        <strain evidence="7 8">JCM 7356</strain>
    </source>
</reference>
<dbReference type="InterPro" id="IPR050075">
    <property type="entry name" value="LeuD"/>
</dbReference>
<dbReference type="Proteomes" id="UP001500305">
    <property type="component" value="Unassembled WGS sequence"/>
</dbReference>
<dbReference type="InterPro" id="IPR000573">
    <property type="entry name" value="AconitaseA/IPMdHydase_ssu_swvl"/>
</dbReference>
<evidence type="ECO:0000313" key="7">
    <source>
        <dbReference type="EMBL" id="GAA2261579.1"/>
    </source>
</evidence>
<comment type="caution">
    <text evidence="7">The sequence shown here is derived from an EMBL/GenBank/DDBJ whole genome shotgun (WGS) entry which is preliminary data.</text>
</comment>
<gene>
    <name evidence="7" type="ORF">GCM10010430_52420</name>
</gene>